<keyword evidence="2" id="KW-0719">Serine esterase</keyword>
<dbReference type="SUPFAM" id="SSF53474">
    <property type="entry name" value="alpha/beta-Hydrolases"/>
    <property type="match status" value="1"/>
</dbReference>
<keyword evidence="6" id="KW-0732">Signal</keyword>
<keyword evidence="9" id="KW-1185">Reference proteome</keyword>
<comment type="similarity">
    <text evidence="1 6">Belongs to the type-B carboxylesterase/lipase family.</text>
</comment>
<dbReference type="PANTHER" id="PTHR43142">
    <property type="entry name" value="CARBOXYLIC ESTER HYDROLASE"/>
    <property type="match status" value="1"/>
</dbReference>
<dbReference type="GO" id="GO:0052689">
    <property type="term" value="F:carboxylic ester hydrolase activity"/>
    <property type="evidence" value="ECO:0007669"/>
    <property type="project" value="UniProtKB-KW"/>
</dbReference>
<evidence type="ECO:0000313" key="8">
    <source>
        <dbReference type="EMBL" id="KAL3273418.1"/>
    </source>
</evidence>
<dbReference type="InterPro" id="IPR002018">
    <property type="entry name" value="CarbesteraseB"/>
</dbReference>
<dbReference type="EC" id="3.1.1.-" evidence="6"/>
<dbReference type="PROSITE" id="PS00122">
    <property type="entry name" value="CARBOXYLESTERASE_B_1"/>
    <property type="match status" value="1"/>
</dbReference>
<proteinExistence type="inferred from homology"/>
<dbReference type="Pfam" id="PF00135">
    <property type="entry name" value="COesterase"/>
    <property type="match status" value="1"/>
</dbReference>
<name>A0ABD2N3Z2_9CUCU</name>
<reference evidence="8 9" key="1">
    <citation type="journal article" date="2021" name="BMC Biol.">
        <title>Horizontally acquired antibacterial genes associated with adaptive radiation of ladybird beetles.</title>
        <authorList>
            <person name="Li H.S."/>
            <person name="Tang X.F."/>
            <person name="Huang Y.H."/>
            <person name="Xu Z.Y."/>
            <person name="Chen M.L."/>
            <person name="Du X.Y."/>
            <person name="Qiu B.Y."/>
            <person name="Chen P.T."/>
            <person name="Zhang W."/>
            <person name="Slipinski A."/>
            <person name="Escalona H.E."/>
            <person name="Waterhouse R.M."/>
            <person name="Zwick A."/>
            <person name="Pang H."/>
        </authorList>
    </citation>
    <scope>NUCLEOTIDE SEQUENCE [LARGE SCALE GENOMIC DNA]</scope>
    <source>
        <strain evidence="8">SYSU2018</strain>
    </source>
</reference>
<keyword evidence="5" id="KW-0325">Glycoprotein</keyword>
<evidence type="ECO:0000256" key="6">
    <source>
        <dbReference type="RuleBase" id="RU361235"/>
    </source>
</evidence>
<dbReference type="PANTHER" id="PTHR43142:SF1">
    <property type="entry name" value="CARBOXYLIC ESTER HYDROLASE"/>
    <property type="match status" value="1"/>
</dbReference>
<keyword evidence="3 6" id="KW-0378">Hydrolase</keyword>
<dbReference type="FunFam" id="3.40.50.1820:FF:000155">
    <property type="entry name" value="Carboxylic ester hydrolase"/>
    <property type="match status" value="1"/>
</dbReference>
<keyword evidence="4" id="KW-1015">Disulfide bond</keyword>
<organism evidence="8 9">
    <name type="scientific">Cryptolaemus montrouzieri</name>
    <dbReference type="NCBI Taxonomy" id="559131"/>
    <lineage>
        <taxon>Eukaryota</taxon>
        <taxon>Metazoa</taxon>
        <taxon>Ecdysozoa</taxon>
        <taxon>Arthropoda</taxon>
        <taxon>Hexapoda</taxon>
        <taxon>Insecta</taxon>
        <taxon>Pterygota</taxon>
        <taxon>Neoptera</taxon>
        <taxon>Endopterygota</taxon>
        <taxon>Coleoptera</taxon>
        <taxon>Polyphaga</taxon>
        <taxon>Cucujiformia</taxon>
        <taxon>Coccinelloidea</taxon>
        <taxon>Coccinellidae</taxon>
        <taxon>Scymninae</taxon>
        <taxon>Scymnini</taxon>
        <taxon>Cryptolaemus</taxon>
    </lineage>
</organism>
<evidence type="ECO:0000256" key="2">
    <source>
        <dbReference type="ARBA" id="ARBA00022487"/>
    </source>
</evidence>
<dbReference type="EMBL" id="JABFTP020000062">
    <property type="protein sequence ID" value="KAL3273418.1"/>
    <property type="molecule type" value="Genomic_DNA"/>
</dbReference>
<evidence type="ECO:0000256" key="5">
    <source>
        <dbReference type="ARBA" id="ARBA00023180"/>
    </source>
</evidence>
<feature type="signal peptide" evidence="6">
    <location>
        <begin position="1"/>
        <end position="18"/>
    </location>
</feature>
<accession>A0ABD2N3Z2</accession>
<evidence type="ECO:0000256" key="3">
    <source>
        <dbReference type="ARBA" id="ARBA00022801"/>
    </source>
</evidence>
<dbReference type="Gene3D" id="3.40.50.1820">
    <property type="entry name" value="alpha/beta hydrolase"/>
    <property type="match status" value="1"/>
</dbReference>
<dbReference type="Proteomes" id="UP001516400">
    <property type="component" value="Unassembled WGS sequence"/>
</dbReference>
<feature type="chain" id="PRO_5044525332" description="Carboxylic ester hydrolase" evidence="6">
    <location>
        <begin position="19"/>
        <end position="588"/>
    </location>
</feature>
<protein>
    <recommendedName>
        <fullName evidence="6">Carboxylic ester hydrolase</fullName>
        <ecNumber evidence="6">3.1.1.-</ecNumber>
    </recommendedName>
</protein>
<feature type="domain" description="Carboxylesterase type B" evidence="7">
    <location>
        <begin position="30"/>
        <end position="571"/>
    </location>
</feature>
<sequence length="588" mass="66715">MMISRDVLLFAIISLAQCSSNKPKEDLPAEPLVNTPLGQYQGSLLTSTLGKTIYSFRGIRYAQPPVEDLRFKPPLPIKKHEGTYNAKEDGAICPQPTGGSVSVSEDCLFANVYTTKLPTKNENPRKPVIVYIHPGAFYGLSGRSVDVGPHYFMNQDIVLVTFNYRLGALGFLSTGDKEAPGNNGFKDQVVLMRWVKENIAHFGGDPTSITLFGYSAGAMSVTLHLMSPMSKGLFHKGIIGSFSGLGQWPVGRDQLVITKRQARVVGCPDDNSTIIVKCLKTKSAQELGNSLSQMFDFKYGPGLLWKPVVEGEFGQERFLTDHPIKLILEGKFQKIPILSGITAEEFANRAIEMIRDPEYLKQLDERWDTLSPLLFLYERDTKRSKEISRGLRSFYFGDKKLDSSVQLPLTHVSFVFKFLLRMINKISFQIFNEAATGFAVNRGVKLLSEKNSQPVYYYCFSYRGKYSYFYLPESNGTIPYGPVHHDDLIYLFYSSTLFPKFEKSDPEFRVVQKLTTMWANFARTGKPIPETCGRLDHAEWEPFNSKTKKYMDIGDTLKMKEKLYEDRYTVWEKLFPLSESEKIQDISY</sequence>
<comment type="caution">
    <text evidence="8">The sequence shown here is derived from an EMBL/GenBank/DDBJ whole genome shotgun (WGS) entry which is preliminary data.</text>
</comment>
<dbReference type="AlphaFoldDB" id="A0ABD2N3Z2"/>
<evidence type="ECO:0000256" key="4">
    <source>
        <dbReference type="ARBA" id="ARBA00023157"/>
    </source>
</evidence>
<evidence type="ECO:0000313" key="9">
    <source>
        <dbReference type="Proteomes" id="UP001516400"/>
    </source>
</evidence>
<evidence type="ECO:0000256" key="1">
    <source>
        <dbReference type="ARBA" id="ARBA00005964"/>
    </source>
</evidence>
<evidence type="ECO:0000259" key="7">
    <source>
        <dbReference type="Pfam" id="PF00135"/>
    </source>
</evidence>
<dbReference type="InterPro" id="IPR029058">
    <property type="entry name" value="AB_hydrolase_fold"/>
</dbReference>
<gene>
    <name evidence="8" type="ORF">HHI36_014863</name>
</gene>
<dbReference type="InterPro" id="IPR019826">
    <property type="entry name" value="Carboxylesterase_B_AS"/>
</dbReference>